<dbReference type="EMBL" id="UXUI01007735">
    <property type="protein sequence ID" value="VDD89210.1"/>
    <property type="molecule type" value="Genomic_DNA"/>
</dbReference>
<proteinExistence type="predicted"/>
<name>A0A0N4V2Q1_ENTVE</name>
<protein>
    <submittedName>
        <fullName evidence="3">Peptidase A1 domain-containing protein</fullName>
    </submittedName>
</protein>
<keyword evidence="2" id="KW-1185">Reference proteome</keyword>
<dbReference type="Proteomes" id="UP000274131">
    <property type="component" value="Unassembled WGS sequence"/>
</dbReference>
<gene>
    <name evidence="1" type="ORF">EVEC_LOCUS3998</name>
</gene>
<evidence type="ECO:0000313" key="2">
    <source>
        <dbReference type="Proteomes" id="UP000274131"/>
    </source>
</evidence>
<reference evidence="1 2" key="2">
    <citation type="submission" date="2018-10" db="EMBL/GenBank/DDBJ databases">
        <authorList>
            <consortium name="Pathogen Informatics"/>
        </authorList>
    </citation>
    <scope>NUCLEOTIDE SEQUENCE [LARGE SCALE GENOMIC DNA]</scope>
</reference>
<dbReference type="PANTHER" id="PTHR35373:SF3">
    <property type="entry name" value="ACTIVATOR OF HSP90 ATPASE HOMOLOG 1-LIKE PROTEIN"/>
    <property type="match status" value="1"/>
</dbReference>
<sequence>MANESRGQKSLNVLYEDKFCKLTKEALLLKLYYFPWGNKKIPVRDICYVYYKKQESRNDLFKTKDWGMTLSPIWWACDIGRSFRGFGQARYCNVVIDSGSPIMAGFSVVDFGEFAYHLRQLLEEGRFRPDLIPDCTTRQRNAN</sequence>
<evidence type="ECO:0000313" key="3">
    <source>
        <dbReference type="WBParaSite" id="EVEC_0000429001-mRNA-1"/>
    </source>
</evidence>
<dbReference type="OrthoDB" id="10001099at2759"/>
<dbReference type="PANTHER" id="PTHR35373">
    <property type="entry name" value="PROTEIN CBG16894"/>
    <property type="match status" value="1"/>
</dbReference>
<dbReference type="WBParaSite" id="EVEC_0000429001-mRNA-1">
    <property type="protein sequence ID" value="EVEC_0000429001-mRNA-1"/>
    <property type="gene ID" value="EVEC_0000429001"/>
</dbReference>
<evidence type="ECO:0000313" key="1">
    <source>
        <dbReference type="EMBL" id="VDD89210.1"/>
    </source>
</evidence>
<dbReference type="AlphaFoldDB" id="A0A0N4V2Q1"/>
<organism evidence="3">
    <name type="scientific">Enterobius vermicularis</name>
    <name type="common">Human pinworm</name>
    <dbReference type="NCBI Taxonomy" id="51028"/>
    <lineage>
        <taxon>Eukaryota</taxon>
        <taxon>Metazoa</taxon>
        <taxon>Ecdysozoa</taxon>
        <taxon>Nematoda</taxon>
        <taxon>Chromadorea</taxon>
        <taxon>Rhabditida</taxon>
        <taxon>Spirurina</taxon>
        <taxon>Oxyuridomorpha</taxon>
        <taxon>Oxyuroidea</taxon>
        <taxon>Oxyuridae</taxon>
        <taxon>Enterobius</taxon>
    </lineage>
</organism>
<accession>A0A0N4V2Q1</accession>
<reference evidence="3" key="1">
    <citation type="submission" date="2017-02" db="UniProtKB">
        <authorList>
            <consortium name="WormBaseParasite"/>
        </authorList>
    </citation>
    <scope>IDENTIFICATION</scope>
</reference>